<reference evidence="2 3" key="1">
    <citation type="submission" date="2018-07" db="EMBL/GenBank/DDBJ databases">
        <title>Genome sequence of Nitratireductor thuwali#1536.</title>
        <authorList>
            <person name="Michoud G."/>
            <person name="Merlino G."/>
            <person name="Sefrji F.O."/>
            <person name="Daffonchio D."/>
        </authorList>
    </citation>
    <scope>NUCLEOTIDE SEQUENCE [LARGE SCALE GENOMIC DNA]</scope>
    <source>
        <strain evidence="3">Nit1536</strain>
    </source>
</reference>
<dbReference type="Proteomes" id="UP001342418">
    <property type="component" value="Chromosome"/>
</dbReference>
<dbReference type="InterPro" id="IPR052740">
    <property type="entry name" value="CE4"/>
</dbReference>
<keyword evidence="1" id="KW-0732">Signal</keyword>
<dbReference type="Gene3D" id="3.20.20.370">
    <property type="entry name" value="Glycoside hydrolase/deacetylase"/>
    <property type="match status" value="1"/>
</dbReference>
<protein>
    <recommendedName>
        <fullName evidence="4">Polysaccharide deacetylase</fullName>
    </recommendedName>
</protein>
<dbReference type="SUPFAM" id="SSF88713">
    <property type="entry name" value="Glycoside hydrolase/deacetylase"/>
    <property type="match status" value="1"/>
</dbReference>
<gene>
    <name evidence="2" type="ORF">NTH_03213</name>
</gene>
<accession>A0ABY5MN55</accession>
<evidence type="ECO:0000313" key="3">
    <source>
        <dbReference type="Proteomes" id="UP001342418"/>
    </source>
</evidence>
<feature type="chain" id="PRO_5046997710" description="Polysaccharide deacetylase" evidence="1">
    <location>
        <begin position="22"/>
        <end position="226"/>
    </location>
</feature>
<sequence>MLAYVRTGLCALSFLPLPALAAPPSTNPQYVILSFDGASFVEQWERSRALGRRTGARFTYFLSCAYLLTRDTRQAYKGPGVKAGRSNVGFAASPEDVRARLGQIWAARAEGHEIASHGCGHFDGKAWSRKDWMAEFGQFTTILKDAWRINGLKGAPAKWDAFATGEIRGFRAPYLSVGPGLYDALAAGGFDYDASTVSRGPAQPAKDGGITRFALPLIPEGRRRVG</sequence>
<evidence type="ECO:0000313" key="2">
    <source>
        <dbReference type="EMBL" id="UUP18729.1"/>
    </source>
</evidence>
<evidence type="ECO:0000256" key="1">
    <source>
        <dbReference type="SAM" id="SignalP"/>
    </source>
</evidence>
<dbReference type="PANTHER" id="PTHR45985">
    <property type="match status" value="1"/>
</dbReference>
<organism evidence="2 3">
    <name type="scientific">Nitratireductor thuwali</name>
    <dbReference type="NCBI Taxonomy" id="2267699"/>
    <lineage>
        <taxon>Bacteria</taxon>
        <taxon>Pseudomonadati</taxon>
        <taxon>Pseudomonadota</taxon>
        <taxon>Alphaproteobacteria</taxon>
        <taxon>Hyphomicrobiales</taxon>
        <taxon>Phyllobacteriaceae</taxon>
        <taxon>Nitratireductor</taxon>
    </lineage>
</organism>
<name>A0ABY5MN55_9HYPH</name>
<proteinExistence type="predicted"/>
<dbReference type="PANTHER" id="PTHR45985:SF3">
    <property type="entry name" value="CHITIN DEACETYLASE-LIKE 4"/>
    <property type="match status" value="1"/>
</dbReference>
<feature type="signal peptide" evidence="1">
    <location>
        <begin position="1"/>
        <end position="21"/>
    </location>
</feature>
<dbReference type="InterPro" id="IPR011330">
    <property type="entry name" value="Glyco_hydro/deAcase_b/a-brl"/>
</dbReference>
<dbReference type="EMBL" id="CP030941">
    <property type="protein sequence ID" value="UUP18729.1"/>
    <property type="molecule type" value="Genomic_DNA"/>
</dbReference>
<evidence type="ECO:0008006" key="4">
    <source>
        <dbReference type="Google" id="ProtNLM"/>
    </source>
</evidence>
<keyword evidence="3" id="KW-1185">Reference proteome</keyword>